<proteinExistence type="predicted"/>
<accession>A0A6C2UED4</accession>
<protein>
    <submittedName>
        <fullName evidence="2">Uncharacterized protein</fullName>
    </submittedName>
</protein>
<name>A0A6C2UED4_PONDE</name>
<keyword evidence="3" id="KW-1185">Reference proteome</keyword>
<organism evidence="2 3">
    <name type="scientific">Pontiella desulfatans</name>
    <dbReference type="NCBI Taxonomy" id="2750659"/>
    <lineage>
        <taxon>Bacteria</taxon>
        <taxon>Pseudomonadati</taxon>
        <taxon>Kiritimatiellota</taxon>
        <taxon>Kiritimatiellia</taxon>
        <taxon>Kiritimatiellales</taxon>
        <taxon>Pontiellaceae</taxon>
        <taxon>Pontiella</taxon>
    </lineage>
</organism>
<sequence length="326" mass="35709">MELLEGRTLLRPFFFSSNCFRLISIVCFFVVPLSHPPSPTLETRQNLLRRTLPVRRSLDVGGSRFQLTYAAPPGALCSFRSSRATGHAPTVCRPASLPARHPQSSPRAASCYPPSPPLRGDVRRALSQSRNCSSSFNRPSFRIQRPATQYAVCCRLSSISFLHKFSFVSAVWVSAAPATPRRSARRHLLTPFRPGSTRTSFRRAETRSQTPPRAASCDPQAPATGDVRRALSQERNCAVRPLRKLRSRPPQILPCQRDVGGGYSRHGALQPPLRSAHRPALAGALMLFSLRSKTSSPDPASLPGQALRGAPRKFGSSASKALRKPG</sequence>
<dbReference type="EMBL" id="CAAHFG010000004">
    <property type="protein sequence ID" value="VGO17576.1"/>
    <property type="molecule type" value="Genomic_DNA"/>
</dbReference>
<feature type="region of interest" description="Disordered" evidence="1">
    <location>
        <begin position="94"/>
        <end position="116"/>
    </location>
</feature>
<evidence type="ECO:0000313" key="2">
    <source>
        <dbReference type="EMBL" id="VGO17576.1"/>
    </source>
</evidence>
<feature type="region of interest" description="Disordered" evidence="1">
    <location>
        <begin position="191"/>
        <end position="223"/>
    </location>
</feature>
<evidence type="ECO:0000313" key="3">
    <source>
        <dbReference type="Proteomes" id="UP000366872"/>
    </source>
</evidence>
<dbReference type="Proteomes" id="UP000366872">
    <property type="component" value="Unassembled WGS sequence"/>
</dbReference>
<feature type="region of interest" description="Disordered" evidence="1">
    <location>
        <begin position="292"/>
        <end position="326"/>
    </location>
</feature>
<gene>
    <name evidence="2" type="ORF">PDESU_06174</name>
</gene>
<evidence type="ECO:0000256" key="1">
    <source>
        <dbReference type="SAM" id="MobiDB-lite"/>
    </source>
</evidence>
<reference evidence="2 3" key="1">
    <citation type="submission" date="2019-04" db="EMBL/GenBank/DDBJ databases">
        <authorList>
            <person name="Van Vliet M D."/>
        </authorList>
    </citation>
    <scope>NUCLEOTIDE SEQUENCE [LARGE SCALE GENOMIC DNA]</scope>
    <source>
        <strain evidence="2 3">F1</strain>
    </source>
</reference>
<dbReference type="AlphaFoldDB" id="A0A6C2UED4"/>